<evidence type="ECO:0000313" key="1">
    <source>
        <dbReference type="EMBL" id="CAL0321503.1"/>
    </source>
</evidence>
<sequence length="137" mass="15394">MTMLSFLPLILKNIIYLIHRIRMEQFHIGIMGYILMTEIHIIDPDSSNEESALTLYGRRPWSVLSNTPHMRGDEAGGRRSATHEGGHGFTNLRQPDLCRHSLAKAVTPFMTLAAREKCILGHDSSKGVAPPLFRSKV</sequence>
<proteinExistence type="predicted"/>
<evidence type="ECO:0000313" key="2">
    <source>
        <dbReference type="Proteomes" id="UP001497480"/>
    </source>
</evidence>
<dbReference type="EMBL" id="CAXHTB010000015">
    <property type="protein sequence ID" value="CAL0321503.1"/>
    <property type="molecule type" value="Genomic_DNA"/>
</dbReference>
<gene>
    <name evidence="1" type="ORF">LLUT_LOCUS22563</name>
</gene>
<dbReference type="Proteomes" id="UP001497480">
    <property type="component" value="Unassembled WGS sequence"/>
</dbReference>
<reference evidence="1 2" key="1">
    <citation type="submission" date="2024-03" db="EMBL/GenBank/DDBJ databases">
        <authorList>
            <person name="Martinez-Hernandez J."/>
        </authorList>
    </citation>
    <scope>NUCLEOTIDE SEQUENCE [LARGE SCALE GENOMIC DNA]</scope>
</reference>
<dbReference type="AlphaFoldDB" id="A0AAV1XJH3"/>
<organism evidence="1 2">
    <name type="scientific">Lupinus luteus</name>
    <name type="common">European yellow lupine</name>
    <dbReference type="NCBI Taxonomy" id="3873"/>
    <lineage>
        <taxon>Eukaryota</taxon>
        <taxon>Viridiplantae</taxon>
        <taxon>Streptophyta</taxon>
        <taxon>Embryophyta</taxon>
        <taxon>Tracheophyta</taxon>
        <taxon>Spermatophyta</taxon>
        <taxon>Magnoliopsida</taxon>
        <taxon>eudicotyledons</taxon>
        <taxon>Gunneridae</taxon>
        <taxon>Pentapetalae</taxon>
        <taxon>rosids</taxon>
        <taxon>fabids</taxon>
        <taxon>Fabales</taxon>
        <taxon>Fabaceae</taxon>
        <taxon>Papilionoideae</taxon>
        <taxon>50 kb inversion clade</taxon>
        <taxon>genistoids sensu lato</taxon>
        <taxon>core genistoids</taxon>
        <taxon>Genisteae</taxon>
        <taxon>Lupinus</taxon>
    </lineage>
</organism>
<comment type="caution">
    <text evidence="1">The sequence shown here is derived from an EMBL/GenBank/DDBJ whole genome shotgun (WGS) entry which is preliminary data.</text>
</comment>
<accession>A0AAV1XJH3</accession>
<protein>
    <submittedName>
        <fullName evidence="1">Uncharacterized protein</fullName>
    </submittedName>
</protein>
<keyword evidence="2" id="KW-1185">Reference proteome</keyword>
<name>A0AAV1XJH3_LUPLU</name>